<feature type="chain" id="PRO_5047198684" evidence="2">
    <location>
        <begin position="19"/>
        <end position="247"/>
    </location>
</feature>
<organism evidence="3 4">
    <name type="scientific">Chlamydia pneumoniae</name>
    <name type="common">Chlamydophila pneumoniae</name>
    <dbReference type="NCBI Taxonomy" id="83558"/>
    <lineage>
        <taxon>Bacteria</taxon>
        <taxon>Pseudomonadati</taxon>
        <taxon>Chlamydiota</taxon>
        <taxon>Chlamydiia</taxon>
        <taxon>Chlamydiales</taxon>
        <taxon>Chlamydiaceae</taxon>
        <taxon>Chlamydia/Chlamydophila group</taxon>
        <taxon>Chlamydia</taxon>
    </lineage>
</organism>
<dbReference type="RefSeq" id="WP_010882735.1">
    <property type="nucleotide sequence ID" value="NC_005043.1"/>
</dbReference>
<evidence type="ECO:0000256" key="2">
    <source>
        <dbReference type="SAM" id="SignalP"/>
    </source>
</evidence>
<gene>
    <name evidence="3" type="ordered locus">CpB0085</name>
</gene>
<evidence type="ECO:0000256" key="1">
    <source>
        <dbReference type="SAM" id="MobiDB-lite"/>
    </source>
</evidence>
<protein>
    <submittedName>
        <fullName evidence="3">Uncharacterized protein</fullName>
    </submittedName>
</protein>
<keyword evidence="2" id="KW-0732">Signal</keyword>
<dbReference type="EMBL" id="AE009440">
    <property type="protein sequence ID" value="AAP98018.1"/>
    <property type="molecule type" value="Genomic_DNA"/>
</dbReference>
<keyword evidence="4" id="KW-1185">Reference proteome</keyword>
<dbReference type="Proteomes" id="UP000000424">
    <property type="component" value="Chromosome"/>
</dbReference>
<evidence type="ECO:0000313" key="4">
    <source>
        <dbReference type="Proteomes" id="UP000000424"/>
    </source>
</evidence>
<dbReference type="GeneID" id="45050130"/>
<feature type="signal peptide" evidence="2">
    <location>
        <begin position="1"/>
        <end position="18"/>
    </location>
</feature>
<feature type="compositionally biased region" description="Basic residues" evidence="1">
    <location>
        <begin position="31"/>
        <end position="40"/>
    </location>
</feature>
<feature type="region of interest" description="Disordered" evidence="1">
    <location>
        <begin position="25"/>
        <end position="48"/>
    </location>
</feature>
<name>A0ABN3YPD6_CHLPN</name>
<accession>A0ABN3YPD6</accession>
<evidence type="ECO:0000313" key="3">
    <source>
        <dbReference type="EMBL" id="AAP98018.1"/>
    </source>
</evidence>
<proteinExistence type="predicted"/>
<reference evidence="3" key="1">
    <citation type="submission" date="2002-05" db="EMBL/GenBank/DDBJ databases">
        <title>The genome sequence of Chlamydia pneumoniae TW183 and comparison with other Chlamydia strains based on whole genome sequence analysis.</title>
        <authorList>
            <person name="Geng M.M."/>
            <person name="Schuhmacher A."/>
            <person name="Muehldorfer I."/>
            <person name="Bensch K.W."/>
            <person name="Schaefer K.P."/>
            <person name="Schneider S."/>
            <person name="Pohl T."/>
            <person name="Essig A."/>
            <person name="Marre R."/>
            <person name="Melchers K."/>
        </authorList>
    </citation>
    <scope>NUCLEOTIDE SEQUENCE [LARGE SCALE GENOMIC DNA]</scope>
    <source>
        <strain evidence="3">TW-183</strain>
    </source>
</reference>
<sequence length="247" mass="27546">MKFFILFILIVAQFPAFSAQPRTQVSASHSKQAKARRTSRIRSSAATNASVSRYKTRAAARKKIGKFEKKPSLSPVQWVRYSGKNYSIQTPSLWQCIDDKTQLPEKLDVLLIGKGKGNLTPTINIAQEITSKSSKEYIEEILAYHKANEMTLESGIFTQIQSPSGEFTIIKTEKNSSWGRVFCLQATTVIDHTAYIFTSTATLDDYAELSFTFLKVVSSFQIRGGKEATSGDAILEKALEALQNENK</sequence>